<dbReference type="GO" id="GO:0047753">
    <property type="term" value="F:choline-sulfatase activity"/>
    <property type="evidence" value="ECO:0007669"/>
    <property type="project" value="UniProtKB-EC"/>
</dbReference>
<name>A0A2Z4AER5_9BACT</name>
<protein>
    <submittedName>
        <fullName evidence="4">Choline-sulfatase</fullName>
        <ecNumber evidence="4">3.1.6.6</ecNumber>
    </submittedName>
</protein>
<keyword evidence="2 4" id="KW-0378">Hydrolase</keyword>
<dbReference type="SUPFAM" id="SSF53649">
    <property type="entry name" value="Alkaline phosphatase-like"/>
    <property type="match status" value="1"/>
</dbReference>
<dbReference type="GO" id="GO:0046872">
    <property type="term" value="F:metal ion binding"/>
    <property type="evidence" value="ECO:0007669"/>
    <property type="project" value="UniProtKB-KW"/>
</dbReference>
<organism evidence="4 5">
    <name type="scientific">Candidatus Moanibacter tarae</name>
    <dbReference type="NCBI Taxonomy" id="2200854"/>
    <lineage>
        <taxon>Bacteria</taxon>
        <taxon>Pseudomonadati</taxon>
        <taxon>Verrucomicrobiota</taxon>
        <taxon>Opitutia</taxon>
        <taxon>Puniceicoccales</taxon>
        <taxon>Puniceicoccales incertae sedis</taxon>
        <taxon>Candidatus Moanibacter</taxon>
    </lineage>
</organism>
<feature type="domain" description="Sulfatase N-terminal" evidence="3">
    <location>
        <begin position="4"/>
        <end position="336"/>
    </location>
</feature>
<dbReference type="KEGG" id="mtar:DF168_01164"/>
<dbReference type="PANTHER" id="PTHR45953:SF1">
    <property type="entry name" value="IDURONATE 2-SULFATASE"/>
    <property type="match status" value="1"/>
</dbReference>
<accession>A0A2Z4AER5</accession>
<dbReference type="InterPro" id="IPR000917">
    <property type="entry name" value="Sulfatase_N"/>
</dbReference>
<dbReference type="InterPro" id="IPR017850">
    <property type="entry name" value="Alkaline_phosphatase_core_sf"/>
</dbReference>
<evidence type="ECO:0000256" key="2">
    <source>
        <dbReference type="ARBA" id="ARBA00022801"/>
    </source>
</evidence>
<dbReference type="PANTHER" id="PTHR45953">
    <property type="entry name" value="IDURONATE 2-SULFATASE"/>
    <property type="match status" value="1"/>
</dbReference>
<keyword evidence="1" id="KW-0479">Metal-binding</keyword>
<dbReference type="Gene3D" id="3.40.720.10">
    <property type="entry name" value="Alkaline Phosphatase, subunit A"/>
    <property type="match status" value="1"/>
</dbReference>
<reference evidence="4 5" key="1">
    <citation type="submission" date="2018-06" db="EMBL/GenBank/DDBJ databases">
        <title>Draft Genome Sequence of a Novel Marine Bacterium Related to the Verrucomicrobia.</title>
        <authorList>
            <person name="Vosseberg J."/>
            <person name="Martijn J."/>
            <person name="Ettema T.J.G."/>
        </authorList>
    </citation>
    <scope>NUCLEOTIDE SEQUENCE [LARGE SCALE GENOMIC DNA]</scope>
    <source>
        <strain evidence="4">TARA_B100001123</strain>
    </source>
</reference>
<dbReference type="EMBL" id="CP029803">
    <property type="protein sequence ID" value="AWT59965.1"/>
    <property type="molecule type" value="Genomic_DNA"/>
</dbReference>
<dbReference type="EC" id="3.1.6.6" evidence="4"/>
<dbReference type="AlphaFoldDB" id="A0A2Z4AER5"/>
<evidence type="ECO:0000259" key="3">
    <source>
        <dbReference type="Pfam" id="PF00884"/>
    </source>
</evidence>
<dbReference type="CDD" id="cd16148">
    <property type="entry name" value="sulfatase_like"/>
    <property type="match status" value="1"/>
</dbReference>
<dbReference type="Proteomes" id="UP000247465">
    <property type="component" value="Chromosome"/>
</dbReference>
<dbReference type="GO" id="GO:0005737">
    <property type="term" value="C:cytoplasm"/>
    <property type="evidence" value="ECO:0007669"/>
    <property type="project" value="TreeGrafter"/>
</dbReference>
<dbReference type="Pfam" id="PF00884">
    <property type="entry name" value="Sulfatase"/>
    <property type="match status" value="1"/>
</dbReference>
<evidence type="ECO:0000256" key="1">
    <source>
        <dbReference type="ARBA" id="ARBA00022723"/>
    </source>
</evidence>
<evidence type="ECO:0000313" key="4">
    <source>
        <dbReference type="EMBL" id="AWT59965.1"/>
    </source>
</evidence>
<proteinExistence type="predicted"/>
<sequence>MRAIMVMFDSLNRHMLPPYGCDWTHTPNFRRLADRCVTFDNSYISSMPCMPARRELHTGRPNFLHRSWGPLEPFDDSVPQMLHQNGTSSHLISDHYHYWETGGANYHAQYSTWQFKRGQEGDPWMGQVAEPVIPDAEGQNAVDDVWHRQDRINRGFMREVSEQPQSKTFAAGLEFIRRNYRDDNWFLQIETFDPHEPFFTQRVFQDLYPDLFPEGKAPLFDWPKYEEVKESTDLVKQCRGHYAALLSMCDASLGKILDTMDKLDLWKDTMLIVWTDHGFLLSEHGWWGKGRMPWFNHLANTPFFVWDPRNGKAGERRQSLVQPAIDLGPTLLDFFGLELTSEMRGSNLKDVIESDTSVRNAAIFGTHGGHVNVTDGKFVYMRSAVSPENTPLYNYTLMPAHMREMFRPEELQEVELTGPLPFSKGCRVMKIPTRGDMPNWDQHTFGTRLYDLKEDPYQSTPITNSTSEARMIEHLGQLMQYYDAPEEQFERLGL</sequence>
<gene>
    <name evidence="4" type="primary">betC_4</name>
    <name evidence="4" type="ORF">DF168_01164</name>
</gene>
<evidence type="ECO:0000313" key="5">
    <source>
        <dbReference type="Proteomes" id="UP000247465"/>
    </source>
</evidence>